<comment type="caution">
    <text evidence="1">The sequence shown here is derived from an EMBL/GenBank/DDBJ whole genome shotgun (WGS) entry which is preliminary data.</text>
</comment>
<reference evidence="1 2" key="1">
    <citation type="submission" date="2018-10" db="EMBL/GenBank/DDBJ databases">
        <authorList>
            <person name="Li J."/>
        </authorList>
    </citation>
    <scope>NUCLEOTIDE SEQUENCE [LARGE SCALE GENOMIC DNA]</scope>
    <source>
        <strain evidence="1 2">JCM 11654</strain>
    </source>
</reference>
<gene>
    <name evidence="1" type="ORF">D9V34_03615</name>
</gene>
<sequence>MASEDFRLTTFFCIHTHRYLGQGTLHSESQQPTERFELRFEVLKFGRSISLQFNQVACIGEFHRGRTFERGKDQRFLWRTLNTIARVIARYQRPVLISASRTQIEVIGRIETDT</sequence>
<organism evidence="1 2">
    <name type="scientific">Mycetocola lacteus</name>
    <dbReference type="NCBI Taxonomy" id="76637"/>
    <lineage>
        <taxon>Bacteria</taxon>
        <taxon>Bacillati</taxon>
        <taxon>Actinomycetota</taxon>
        <taxon>Actinomycetes</taxon>
        <taxon>Micrococcales</taxon>
        <taxon>Microbacteriaceae</taxon>
        <taxon>Mycetocola</taxon>
    </lineage>
</organism>
<protein>
    <submittedName>
        <fullName evidence="1">Uncharacterized protein</fullName>
    </submittedName>
</protein>
<evidence type="ECO:0000313" key="2">
    <source>
        <dbReference type="Proteomes" id="UP000269438"/>
    </source>
</evidence>
<dbReference type="EMBL" id="RCUY01000002">
    <property type="protein sequence ID" value="RLP83906.1"/>
    <property type="molecule type" value="Genomic_DNA"/>
</dbReference>
<proteinExistence type="predicted"/>
<keyword evidence="2" id="KW-1185">Reference proteome</keyword>
<name>A0A3L7ATZ4_9MICO</name>
<accession>A0A3L7ATZ4</accession>
<dbReference type="Proteomes" id="UP000269438">
    <property type="component" value="Unassembled WGS sequence"/>
</dbReference>
<evidence type="ECO:0000313" key="1">
    <source>
        <dbReference type="EMBL" id="RLP83906.1"/>
    </source>
</evidence>
<dbReference type="AlphaFoldDB" id="A0A3L7ATZ4"/>